<proteinExistence type="predicted"/>
<dbReference type="STRING" id="340177.Cag_1971"/>
<dbReference type="AlphaFoldDB" id="Q3AP56"/>
<dbReference type="eggNOG" id="COG1452">
    <property type="taxonomic scope" value="Bacteria"/>
</dbReference>
<dbReference type="HOGENOM" id="CLU_876311_0_0_10"/>
<sequence length="303" mass="34068">MNKKTWQGIFLLVLFVIAPNFLQNSIVRAEKKKIILKQAEIVEGGENAKGSFRRLSGSVELSDGSITLRCNRATEYEASRSIVLEGKVMIADQRAEVYADGGTYYPDKEIGDLNGKVRLRTLDGALVAIANTAHLNHAANQITLYGNVVAWHEAQQVSGNEMVITLRASSGKQEHQVEKVDIRGNAFLAAKDTLSKPIAVYNQFSARRMTMHFNEASLLQNALLQGQSESLWHLYSEENRPSAIHYSSGNTMQLAFREGALYTMKVSGHCEGKHYPASFWENKKINLPFFVWREKEYPFPKKK</sequence>
<dbReference type="OrthoDB" id="596887at2"/>
<dbReference type="Gene3D" id="2.60.450.10">
    <property type="entry name" value="Lipopolysaccharide (LPS) transport protein A like domain"/>
    <property type="match status" value="1"/>
</dbReference>
<protein>
    <recommendedName>
        <fullName evidence="2">Organic solvent tolerance-like N-terminal domain-containing protein</fullName>
    </recommendedName>
</protein>
<evidence type="ECO:0000313" key="1">
    <source>
        <dbReference type="EMBL" id="ABB29219.1"/>
    </source>
</evidence>
<name>Q3AP56_CHLCH</name>
<organism evidence="1">
    <name type="scientific">Chlorobium chlorochromatii (strain CaD3)</name>
    <dbReference type="NCBI Taxonomy" id="340177"/>
    <lineage>
        <taxon>Bacteria</taxon>
        <taxon>Pseudomonadati</taxon>
        <taxon>Chlorobiota</taxon>
        <taxon>Chlorobiia</taxon>
        <taxon>Chlorobiales</taxon>
        <taxon>Chlorobiaceae</taxon>
        <taxon>Chlorobium/Pelodictyon group</taxon>
        <taxon>Chlorobium</taxon>
    </lineage>
</organism>
<accession>Q3AP56</accession>
<gene>
    <name evidence="1" type="ordered locus">Cag_1971</name>
</gene>
<dbReference type="KEGG" id="cch:Cag_1971"/>
<evidence type="ECO:0008006" key="2">
    <source>
        <dbReference type="Google" id="ProtNLM"/>
    </source>
</evidence>
<dbReference type="EMBL" id="CP000108">
    <property type="protein sequence ID" value="ABB29219.1"/>
    <property type="molecule type" value="Genomic_DNA"/>
</dbReference>
<reference evidence="1" key="1">
    <citation type="submission" date="2005-08" db="EMBL/GenBank/DDBJ databases">
        <title>Complete sequence of Chlorobium chlorochromatii CaD3.</title>
        <authorList>
            <person name="Copeland A."/>
            <person name="Lucas S."/>
            <person name="Lapidus A."/>
            <person name="Barry K."/>
            <person name="Detter J.C."/>
            <person name="Glavina T."/>
            <person name="Hammon N."/>
            <person name="Israni S."/>
            <person name="Pitluck S."/>
            <person name="Bryant D."/>
            <person name="Schmutz J."/>
            <person name="Larimer F."/>
            <person name="Land M."/>
            <person name="Kyrpides N."/>
            <person name="Ivanova N."/>
            <person name="Richardson P."/>
        </authorList>
    </citation>
    <scope>NUCLEOTIDE SEQUENCE [LARGE SCALE GENOMIC DNA]</scope>
    <source>
        <strain evidence="1">CaD3</strain>
    </source>
</reference>